<keyword evidence="3" id="KW-1185">Reference proteome</keyword>
<dbReference type="AlphaFoldDB" id="A0A7W9TYT9"/>
<evidence type="ECO:0000313" key="2">
    <source>
        <dbReference type="EMBL" id="MBB6103849.1"/>
    </source>
</evidence>
<dbReference type="EMBL" id="JACHBW010000010">
    <property type="protein sequence ID" value="MBB6103849.1"/>
    <property type="molecule type" value="Genomic_DNA"/>
</dbReference>
<protein>
    <submittedName>
        <fullName evidence="2">CRISPR/Cas system-associated protein Cas5 (RAMP superfamily)</fullName>
    </submittedName>
</protein>
<keyword evidence="1" id="KW-0472">Membrane</keyword>
<accession>A0A7W9TYT9</accession>
<evidence type="ECO:0000256" key="1">
    <source>
        <dbReference type="SAM" id="Phobius"/>
    </source>
</evidence>
<keyword evidence="1" id="KW-0812">Transmembrane</keyword>
<comment type="caution">
    <text evidence="2">The sequence shown here is derived from an EMBL/GenBank/DDBJ whole genome shotgun (WGS) entry which is preliminary data.</text>
</comment>
<reference evidence="2 3" key="1">
    <citation type="submission" date="2020-08" db="EMBL/GenBank/DDBJ databases">
        <title>Above-ground endophytic microbial communities from plants in different locations in the United States.</title>
        <authorList>
            <person name="Frank C."/>
        </authorList>
    </citation>
    <scope>NUCLEOTIDE SEQUENCE [LARGE SCALE GENOMIC DNA]</scope>
    <source>
        <strain evidence="2 3">WP4_2_2</strain>
    </source>
</reference>
<dbReference type="Proteomes" id="UP000571554">
    <property type="component" value="Unassembled WGS sequence"/>
</dbReference>
<feature type="transmembrane region" description="Helical" evidence="1">
    <location>
        <begin position="22"/>
        <end position="43"/>
    </location>
</feature>
<proteinExistence type="predicted"/>
<gene>
    <name evidence="2" type="ORF">F4827_003704</name>
</gene>
<sequence>MVSSTPAQSRRPSESSAMTSPYIFALIAALTAVVYSSLTMLLLG</sequence>
<name>A0A7W9TYT9_9BURK</name>
<organism evidence="2 3">
    <name type="scientific">Paraburkholderia bannensis</name>
    <dbReference type="NCBI Taxonomy" id="765414"/>
    <lineage>
        <taxon>Bacteria</taxon>
        <taxon>Pseudomonadati</taxon>
        <taxon>Pseudomonadota</taxon>
        <taxon>Betaproteobacteria</taxon>
        <taxon>Burkholderiales</taxon>
        <taxon>Burkholderiaceae</taxon>
        <taxon>Paraburkholderia</taxon>
    </lineage>
</organism>
<keyword evidence="1" id="KW-1133">Transmembrane helix</keyword>
<evidence type="ECO:0000313" key="3">
    <source>
        <dbReference type="Proteomes" id="UP000571554"/>
    </source>
</evidence>
<dbReference type="RefSeq" id="WP_260175277.1">
    <property type="nucleotide sequence ID" value="NZ_JACHBW010000010.1"/>
</dbReference>